<evidence type="ECO:0000256" key="15">
    <source>
        <dbReference type="ARBA" id="ARBA00023170"/>
    </source>
</evidence>
<evidence type="ECO:0000259" key="23">
    <source>
        <dbReference type="PROSITE" id="PS50948"/>
    </source>
</evidence>
<feature type="chain" id="PRO_5014821991" description="non-specific serine/threonine protein kinase" evidence="20">
    <location>
        <begin position="20"/>
        <end position="678"/>
    </location>
</feature>
<feature type="domain" description="Protein kinase" evidence="21">
    <location>
        <begin position="394"/>
        <end position="663"/>
    </location>
</feature>
<dbReference type="PROSITE" id="PS50927">
    <property type="entry name" value="BULB_LECTIN"/>
    <property type="match status" value="1"/>
</dbReference>
<dbReference type="SMART" id="SM00108">
    <property type="entry name" value="B_lectin"/>
    <property type="match status" value="1"/>
</dbReference>
<evidence type="ECO:0000256" key="5">
    <source>
        <dbReference type="ARBA" id="ARBA00022679"/>
    </source>
</evidence>
<dbReference type="SUPFAM" id="SSF51110">
    <property type="entry name" value="alpha-D-mannose-specific plant lectins"/>
    <property type="match status" value="2"/>
</dbReference>
<evidence type="ECO:0000256" key="1">
    <source>
        <dbReference type="ARBA" id="ARBA00004479"/>
    </source>
</evidence>
<dbReference type="Gene3D" id="1.10.510.10">
    <property type="entry name" value="Transferase(Phosphotransferase) domain 1"/>
    <property type="match status" value="1"/>
</dbReference>
<evidence type="ECO:0000256" key="13">
    <source>
        <dbReference type="ARBA" id="ARBA00023136"/>
    </source>
</evidence>
<evidence type="ECO:0000313" key="24">
    <source>
        <dbReference type="EMBL" id="SPD34043.1"/>
    </source>
</evidence>
<proteinExistence type="predicted"/>
<dbReference type="AlphaFoldDB" id="A0A2N9JBS8"/>
<evidence type="ECO:0000256" key="2">
    <source>
        <dbReference type="ARBA" id="ARBA00012513"/>
    </source>
</evidence>
<dbReference type="Gene3D" id="2.90.10.10">
    <property type="entry name" value="Bulb-type lectin domain"/>
    <property type="match status" value="2"/>
</dbReference>
<evidence type="ECO:0000256" key="4">
    <source>
        <dbReference type="ARBA" id="ARBA00022536"/>
    </source>
</evidence>
<keyword evidence="7 20" id="KW-0732">Signal</keyword>
<dbReference type="InterPro" id="IPR001480">
    <property type="entry name" value="Bulb-type_lectin_dom"/>
</dbReference>
<comment type="catalytic activity">
    <reaction evidence="17">
        <text>L-threonyl-[protein] + ATP = O-phospho-L-threonyl-[protein] + ADP + H(+)</text>
        <dbReference type="Rhea" id="RHEA:46608"/>
        <dbReference type="Rhea" id="RHEA-COMP:11060"/>
        <dbReference type="Rhea" id="RHEA-COMP:11605"/>
        <dbReference type="ChEBI" id="CHEBI:15378"/>
        <dbReference type="ChEBI" id="CHEBI:30013"/>
        <dbReference type="ChEBI" id="CHEBI:30616"/>
        <dbReference type="ChEBI" id="CHEBI:61977"/>
        <dbReference type="ChEBI" id="CHEBI:456216"/>
        <dbReference type="EC" id="2.7.11.1"/>
    </reaction>
</comment>
<keyword evidence="10" id="KW-0418">Kinase</keyword>
<feature type="domain" description="Apple" evidence="23">
    <location>
        <begin position="267"/>
        <end position="350"/>
    </location>
</feature>
<feature type="binding site" evidence="19">
    <location>
        <position position="422"/>
    </location>
    <ligand>
        <name>ATP</name>
        <dbReference type="ChEBI" id="CHEBI:30616"/>
    </ligand>
</feature>
<evidence type="ECO:0000256" key="18">
    <source>
        <dbReference type="ARBA" id="ARBA00048679"/>
    </source>
</evidence>
<keyword evidence="6" id="KW-0812">Transmembrane</keyword>
<keyword evidence="4" id="KW-0245">EGF-like domain</keyword>
<evidence type="ECO:0000256" key="7">
    <source>
        <dbReference type="ARBA" id="ARBA00022729"/>
    </source>
</evidence>
<dbReference type="GO" id="GO:0004674">
    <property type="term" value="F:protein serine/threonine kinase activity"/>
    <property type="evidence" value="ECO:0007669"/>
    <property type="project" value="UniProtKB-KW"/>
</dbReference>
<comment type="catalytic activity">
    <reaction evidence="18">
        <text>L-seryl-[protein] + ATP = O-phospho-L-seryl-[protein] + ADP + H(+)</text>
        <dbReference type="Rhea" id="RHEA:17989"/>
        <dbReference type="Rhea" id="RHEA-COMP:9863"/>
        <dbReference type="Rhea" id="RHEA-COMP:11604"/>
        <dbReference type="ChEBI" id="CHEBI:15378"/>
        <dbReference type="ChEBI" id="CHEBI:29999"/>
        <dbReference type="ChEBI" id="CHEBI:30616"/>
        <dbReference type="ChEBI" id="CHEBI:83421"/>
        <dbReference type="ChEBI" id="CHEBI:456216"/>
        <dbReference type="EC" id="2.7.11.1"/>
    </reaction>
</comment>
<dbReference type="EMBL" id="OIVN01006486">
    <property type="protein sequence ID" value="SPD34043.1"/>
    <property type="molecule type" value="Genomic_DNA"/>
</dbReference>
<dbReference type="SUPFAM" id="SSF56112">
    <property type="entry name" value="Protein kinase-like (PK-like)"/>
    <property type="match status" value="1"/>
</dbReference>
<keyword evidence="8" id="KW-0430">Lectin</keyword>
<dbReference type="PROSITE" id="PS00108">
    <property type="entry name" value="PROTEIN_KINASE_ST"/>
    <property type="match status" value="1"/>
</dbReference>
<dbReference type="GO" id="GO:0005524">
    <property type="term" value="F:ATP binding"/>
    <property type="evidence" value="ECO:0007669"/>
    <property type="project" value="UniProtKB-UniRule"/>
</dbReference>
<keyword evidence="16" id="KW-0325">Glycoprotein</keyword>
<dbReference type="FunFam" id="3.30.200.20:FF:000059">
    <property type="entry name" value="S-receptor-like serine/threonine-protein kinase"/>
    <property type="match status" value="1"/>
</dbReference>
<dbReference type="InterPro" id="IPR036426">
    <property type="entry name" value="Bulb-type_lectin_dom_sf"/>
</dbReference>
<dbReference type="InterPro" id="IPR011009">
    <property type="entry name" value="Kinase-like_dom_sf"/>
</dbReference>
<evidence type="ECO:0000256" key="20">
    <source>
        <dbReference type="SAM" id="SignalP"/>
    </source>
</evidence>
<feature type="signal peptide" evidence="20">
    <location>
        <begin position="1"/>
        <end position="19"/>
    </location>
</feature>
<evidence type="ECO:0000256" key="8">
    <source>
        <dbReference type="ARBA" id="ARBA00022734"/>
    </source>
</evidence>
<dbReference type="PANTHER" id="PTHR47976:SF7">
    <property type="entry name" value="RECEPTOR-LIKE SERINE_THREONINE-PROTEIN KINASE"/>
    <property type="match status" value="1"/>
</dbReference>
<sequence length="678" mass="75711">MMETILFFLLLSAIFTAEAQQNEDIISQGSFLTPTTKSSWQSGSGLYAFGFYQQSNGYAVGVFLAGVPEKTVIWTANRDDSPALADATLNFTSDGKLIMQSTQGKPTTIANTPEPATSASMLDSGNFVLYNSNKKIIWQSFDNPTNTILPGQRLTAGKELFSSVSESDQSTGIFRLSMQTDGNLVQYPVGTSNTAQYSYWSSGTDGQGDNVSLCFDDDGHLYLLNSTGANINNLTQGIYPTENIGFASVKQGNWSSGCERNFTAESCKSKDRRIKYTMEAVPNTQWEDNFAVSILSLSTKEDCASACLEDCNCEGVIYADKTCRKQRLPWRFGSKSTKVKSNIIAFIKVVISGIAIYKKRVWAYKRLSNGGNIGLSVDVSPRSFTLSDLEKVTNGFKEELGRGSFGTVYKGIWNRQKIVAVKRLEKVLAEGEKEFQSEMKVIGRTHHKNLVRLLGYCHDGENRLLVYEYMSNGSLADILFTPEKQPCWDERIEIARNIAKGILYLHEECEQQIIHCDIKPQNILMDEYRCAKISDFGLAKLLKPNQTNTITGIRGTKGYVAPEWHRKQPVTVKADVYSFGIVLLELICCRKSVDPNLNEEESILEEWAYYCFEARELEKLVSGTEVDKKQLERMVKVGLWCILDEPSLRPSMKKVLLMLEGTIDIPIPPSPTSFLSTI</sequence>
<dbReference type="PANTHER" id="PTHR47976">
    <property type="entry name" value="G-TYPE LECTIN S-RECEPTOR-LIKE SERINE/THREONINE-PROTEIN KINASE SD2-5"/>
    <property type="match status" value="1"/>
</dbReference>
<dbReference type="CDD" id="cd00028">
    <property type="entry name" value="B_lectin"/>
    <property type="match status" value="1"/>
</dbReference>
<protein>
    <recommendedName>
        <fullName evidence="2">non-specific serine/threonine protein kinase</fullName>
        <ecNumber evidence="2">2.7.11.1</ecNumber>
    </recommendedName>
</protein>
<dbReference type="GO" id="GO:0030246">
    <property type="term" value="F:carbohydrate binding"/>
    <property type="evidence" value="ECO:0007669"/>
    <property type="project" value="UniProtKB-KW"/>
</dbReference>
<keyword evidence="11 19" id="KW-0067">ATP-binding</keyword>
<dbReference type="FunFam" id="2.90.10.10:FF:000013">
    <property type="entry name" value="G-type lectin S-receptor-like serine/threonine-protein kinase LECRK1"/>
    <property type="match status" value="1"/>
</dbReference>
<dbReference type="PROSITE" id="PS00107">
    <property type="entry name" value="PROTEIN_KINASE_ATP"/>
    <property type="match status" value="1"/>
</dbReference>
<dbReference type="EC" id="2.7.11.1" evidence="2"/>
<gene>
    <name evidence="24" type="ORF">FSB_LOCUS61925</name>
</gene>
<dbReference type="PROSITE" id="PS50948">
    <property type="entry name" value="PAN"/>
    <property type="match status" value="1"/>
</dbReference>
<evidence type="ECO:0000259" key="22">
    <source>
        <dbReference type="PROSITE" id="PS50927"/>
    </source>
</evidence>
<evidence type="ECO:0000256" key="3">
    <source>
        <dbReference type="ARBA" id="ARBA00022527"/>
    </source>
</evidence>
<organism evidence="24">
    <name type="scientific">Fagus sylvatica</name>
    <name type="common">Beechnut</name>
    <dbReference type="NCBI Taxonomy" id="28930"/>
    <lineage>
        <taxon>Eukaryota</taxon>
        <taxon>Viridiplantae</taxon>
        <taxon>Streptophyta</taxon>
        <taxon>Embryophyta</taxon>
        <taxon>Tracheophyta</taxon>
        <taxon>Spermatophyta</taxon>
        <taxon>Magnoliopsida</taxon>
        <taxon>eudicotyledons</taxon>
        <taxon>Gunneridae</taxon>
        <taxon>Pentapetalae</taxon>
        <taxon>rosids</taxon>
        <taxon>fabids</taxon>
        <taxon>Fagales</taxon>
        <taxon>Fagaceae</taxon>
        <taxon>Fagus</taxon>
    </lineage>
</organism>
<evidence type="ECO:0000256" key="17">
    <source>
        <dbReference type="ARBA" id="ARBA00047899"/>
    </source>
</evidence>
<evidence type="ECO:0000256" key="6">
    <source>
        <dbReference type="ARBA" id="ARBA00022692"/>
    </source>
</evidence>
<keyword evidence="13" id="KW-0472">Membrane</keyword>
<comment type="subcellular location">
    <subcellularLocation>
        <location evidence="1">Membrane</location>
        <topology evidence="1">Single-pass type I membrane protein</topology>
    </subcellularLocation>
</comment>
<evidence type="ECO:0000256" key="16">
    <source>
        <dbReference type="ARBA" id="ARBA00023180"/>
    </source>
</evidence>
<dbReference type="CDD" id="cd14066">
    <property type="entry name" value="STKc_IRAK"/>
    <property type="match status" value="1"/>
</dbReference>
<dbReference type="InterPro" id="IPR003609">
    <property type="entry name" value="Pan_app"/>
</dbReference>
<dbReference type="InterPro" id="IPR000719">
    <property type="entry name" value="Prot_kinase_dom"/>
</dbReference>
<dbReference type="Pfam" id="PF00069">
    <property type="entry name" value="Pkinase"/>
    <property type="match status" value="1"/>
</dbReference>
<evidence type="ECO:0000256" key="11">
    <source>
        <dbReference type="ARBA" id="ARBA00022840"/>
    </source>
</evidence>
<keyword evidence="5" id="KW-0808">Transferase</keyword>
<keyword evidence="12" id="KW-1133">Transmembrane helix</keyword>
<feature type="domain" description="Bulb-type lectin" evidence="22">
    <location>
        <begin position="23"/>
        <end position="142"/>
    </location>
</feature>
<evidence type="ECO:0000256" key="10">
    <source>
        <dbReference type="ARBA" id="ARBA00022777"/>
    </source>
</evidence>
<keyword evidence="15" id="KW-0675">Receptor</keyword>
<dbReference type="InterPro" id="IPR017441">
    <property type="entry name" value="Protein_kinase_ATP_BS"/>
</dbReference>
<dbReference type="SMART" id="SM00220">
    <property type="entry name" value="S_TKc"/>
    <property type="match status" value="1"/>
</dbReference>
<evidence type="ECO:0000259" key="21">
    <source>
        <dbReference type="PROSITE" id="PS50011"/>
    </source>
</evidence>
<evidence type="ECO:0000256" key="14">
    <source>
        <dbReference type="ARBA" id="ARBA00023157"/>
    </source>
</evidence>
<dbReference type="InterPro" id="IPR051343">
    <property type="entry name" value="G-type_lectin_kinases/EP1-like"/>
</dbReference>
<evidence type="ECO:0000256" key="12">
    <source>
        <dbReference type="ARBA" id="ARBA00022989"/>
    </source>
</evidence>
<reference evidence="24" key="1">
    <citation type="submission" date="2018-02" db="EMBL/GenBank/DDBJ databases">
        <authorList>
            <person name="Cohen D.B."/>
            <person name="Kent A.D."/>
        </authorList>
    </citation>
    <scope>NUCLEOTIDE SEQUENCE</scope>
</reference>
<dbReference type="InterPro" id="IPR008271">
    <property type="entry name" value="Ser/Thr_kinase_AS"/>
</dbReference>
<keyword evidence="9 19" id="KW-0547">Nucleotide-binding</keyword>
<dbReference type="GO" id="GO:0016020">
    <property type="term" value="C:membrane"/>
    <property type="evidence" value="ECO:0007669"/>
    <property type="project" value="UniProtKB-SubCell"/>
</dbReference>
<dbReference type="Gene3D" id="3.30.200.20">
    <property type="entry name" value="Phosphorylase Kinase, domain 1"/>
    <property type="match status" value="1"/>
</dbReference>
<keyword evidence="14" id="KW-1015">Disulfide bond</keyword>
<name>A0A2N9JBS8_FAGSY</name>
<keyword evidence="3" id="KW-0723">Serine/threonine-protein kinase</keyword>
<evidence type="ECO:0000256" key="19">
    <source>
        <dbReference type="PROSITE-ProRule" id="PRU10141"/>
    </source>
</evidence>
<dbReference type="PROSITE" id="PS50011">
    <property type="entry name" value="PROTEIN_KINASE_DOM"/>
    <property type="match status" value="1"/>
</dbReference>
<dbReference type="FunFam" id="2.90.10.10:FF:000026">
    <property type="entry name" value="Serine/threonine-protein kinase"/>
    <property type="match status" value="1"/>
</dbReference>
<accession>A0A2N9JBS8</accession>
<evidence type="ECO:0000256" key="9">
    <source>
        <dbReference type="ARBA" id="ARBA00022741"/>
    </source>
</evidence>
<dbReference type="Pfam" id="PF01453">
    <property type="entry name" value="B_lectin"/>
    <property type="match status" value="1"/>
</dbReference>
<dbReference type="FunFam" id="1.10.510.10:FF:000237">
    <property type="entry name" value="G-type lectin S-receptor-like serine/threonine-protein kinase"/>
    <property type="match status" value="1"/>
</dbReference>